<sequence>MEPHADCSGCSCCPPLLETWQPSYQHPFTAPPCVNNHLTMFSQILFLSRRLPYPPQPEQKGKRTFTAPESVLVILTISRAASLVQNTRESARVLVCTFSKSLDEHSADISYNSLRS</sequence>
<evidence type="ECO:0000313" key="2">
    <source>
        <dbReference type="Proteomes" id="UP000670092"/>
    </source>
</evidence>
<protein>
    <submittedName>
        <fullName evidence="1">Uncharacterized protein</fullName>
    </submittedName>
</protein>
<dbReference type="Proteomes" id="UP000670092">
    <property type="component" value="Unassembled WGS sequence"/>
</dbReference>
<reference evidence="1 2" key="1">
    <citation type="submission" date="2021-01" db="EMBL/GenBank/DDBJ databases">
        <title>Chromosome-level genome assembly of a human fungal pathogen reveals clustering of transcriptionally co-regulated genes.</title>
        <authorList>
            <person name="Voorhies M."/>
            <person name="Cohen S."/>
            <person name="Shea T.P."/>
            <person name="Petrus S."/>
            <person name="Munoz J.F."/>
            <person name="Poplawski S."/>
            <person name="Goldman W.E."/>
            <person name="Michael T."/>
            <person name="Cuomo C.A."/>
            <person name="Sil A."/>
            <person name="Beyhan S."/>
        </authorList>
    </citation>
    <scope>NUCLEOTIDE SEQUENCE [LARGE SCALE GENOMIC DNA]</scope>
    <source>
        <strain evidence="1 2">G184AR</strain>
    </source>
</reference>
<evidence type="ECO:0000313" key="1">
    <source>
        <dbReference type="EMBL" id="KAG5290817.1"/>
    </source>
</evidence>
<dbReference type="AlphaFoldDB" id="A0A8H7YJA4"/>
<dbReference type="VEuPathDB" id="FungiDB:I7I52_07949"/>
<dbReference type="EMBL" id="JAEVHI010000005">
    <property type="protein sequence ID" value="KAG5290817.1"/>
    <property type="molecule type" value="Genomic_DNA"/>
</dbReference>
<comment type="caution">
    <text evidence="1">The sequence shown here is derived from an EMBL/GenBank/DDBJ whole genome shotgun (WGS) entry which is preliminary data.</text>
</comment>
<name>A0A8H7YJA4_AJECA</name>
<organism evidence="1 2">
    <name type="scientific">Ajellomyces capsulatus</name>
    <name type="common">Darling's disease fungus</name>
    <name type="synonym">Histoplasma capsulatum</name>
    <dbReference type="NCBI Taxonomy" id="5037"/>
    <lineage>
        <taxon>Eukaryota</taxon>
        <taxon>Fungi</taxon>
        <taxon>Dikarya</taxon>
        <taxon>Ascomycota</taxon>
        <taxon>Pezizomycotina</taxon>
        <taxon>Eurotiomycetes</taxon>
        <taxon>Eurotiomycetidae</taxon>
        <taxon>Onygenales</taxon>
        <taxon>Ajellomycetaceae</taxon>
        <taxon>Histoplasma</taxon>
    </lineage>
</organism>
<accession>A0A8H7YJA4</accession>
<proteinExistence type="predicted"/>
<gene>
    <name evidence="1" type="ORF">I7I52_07949</name>
</gene>